<dbReference type="GO" id="GO:0051225">
    <property type="term" value="P:spindle assembly"/>
    <property type="evidence" value="ECO:0007669"/>
    <property type="project" value="InterPro"/>
</dbReference>
<dbReference type="AlphaFoldDB" id="A0AAD8LKH9"/>
<keyword evidence="1" id="KW-0175">Coiled coil</keyword>
<feature type="compositionally biased region" description="Basic and acidic residues" evidence="2">
    <location>
        <begin position="88"/>
        <end position="104"/>
    </location>
</feature>
<dbReference type="InterPro" id="IPR029131">
    <property type="entry name" value="HAUS5"/>
</dbReference>
<proteinExistence type="predicted"/>
<organism evidence="3 4">
    <name type="scientific">Tagetes erecta</name>
    <name type="common">African marigold</name>
    <dbReference type="NCBI Taxonomy" id="13708"/>
    <lineage>
        <taxon>Eukaryota</taxon>
        <taxon>Viridiplantae</taxon>
        <taxon>Streptophyta</taxon>
        <taxon>Embryophyta</taxon>
        <taxon>Tracheophyta</taxon>
        <taxon>Spermatophyta</taxon>
        <taxon>Magnoliopsida</taxon>
        <taxon>eudicotyledons</taxon>
        <taxon>Gunneridae</taxon>
        <taxon>Pentapetalae</taxon>
        <taxon>asterids</taxon>
        <taxon>campanulids</taxon>
        <taxon>Asterales</taxon>
        <taxon>Asteraceae</taxon>
        <taxon>Asteroideae</taxon>
        <taxon>Heliantheae alliance</taxon>
        <taxon>Tageteae</taxon>
        <taxon>Tagetes</taxon>
    </lineage>
</organism>
<evidence type="ECO:0000313" key="4">
    <source>
        <dbReference type="Proteomes" id="UP001229421"/>
    </source>
</evidence>
<feature type="region of interest" description="Disordered" evidence="2">
    <location>
        <begin position="83"/>
        <end position="107"/>
    </location>
</feature>
<dbReference type="GO" id="GO:0070652">
    <property type="term" value="C:HAUS complex"/>
    <property type="evidence" value="ECO:0007669"/>
    <property type="project" value="InterPro"/>
</dbReference>
<keyword evidence="4" id="KW-1185">Reference proteome</keyword>
<name>A0AAD8LKH9_TARER</name>
<dbReference type="Pfam" id="PF14817">
    <property type="entry name" value="HAUS5"/>
    <property type="match status" value="1"/>
</dbReference>
<feature type="coiled-coil region" evidence="1">
    <location>
        <begin position="116"/>
        <end position="150"/>
    </location>
</feature>
<dbReference type="Proteomes" id="UP001229421">
    <property type="component" value="Unassembled WGS sequence"/>
</dbReference>
<comment type="caution">
    <text evidence="3">The sequence shown here is derived from an EMBL/GenBank/DDBJ whole genome shotgun (WGS) entry which is preliminary data.</text>
</comment>
<accession>A0AAD8LKH9</accession>
<dbReference type="GO" id="GO:0005876">
    <property type="term" value="C:spindle microtubule"/>
    <property type="evidence" value="ECO:0007669"/>
    <property type="project" value="InterPro"/>
</dbReference>
<protein>
    <recommendedName>
        <fullName evidence="5">AUGMIN subunit 5</fullName>
    </recommendedName>
</protein>
<dbReference type="EMBL" id="JAUHHV010000001">
    <property type="protein sequence ID" value="KAK1440766.1"/>
    <property type="molecule type" value="Genomic_DNA"/>
</dbReference>
<dbReference type="PANTHER" id="PTHR34968">
    <property type="entry name" value="AUGMIN SUBUNIT 5"/>
    <property type="match status" value="1"/>
</dbReference>
<evidence type="ECO:0000256" key="2">
    <source>
        <dbReference type="SAM" id="MobiDB-lite"/>
    </source>
</evidence>
<evidence type="ECO:0000313" key="3">
    <source>
        <dbReference type="EMBL" id="KAK1440766.1"/>
    </source>
</evidence>
<sequence>MQSSSSSVVQPEAILDWLNNEMSYRPLGPYVGSNKSLMLSSDAIRRVCRGNMIPVFDFLLKRVKSEKTVENIRRNIIVHGGGGGGGKEAIKSGGDMKDGRGSKKEKLKRRNIENVNLMENSNRENALQEREEVEKEVKRLRCTVRRRRKELKAKMLEVSREEADRKRMLDERVNCRHKQVMLEAYGAQCDVTTRIFTQYHRHLCSYVNQVRESSVEGIVGFHVNDEKHAVYSTIKGLKPTNDDFFETNRERNIRKACELLAERTTEKIRDSFPAYEGNGILLNSQIEASKLGIDFDEDVPYEVQDVILDCLKSPQQLLMAATTYTQRLKLVVAKEIEKIDVRADADILRQDNNFSSPLPLQLYGNGNNGVEIMSSKGTRYQRFERQVKAHVQKFVATEDQLNIAAEARSMCQNLLRRLCGSIDMSAQFFSQNMSSLRQLELEVWAMEREAAGLKASLTTLTCEAQRLNMMYLERKEVEYSLNKKLKKIEEFDARRLELKAIYDALIKANIDAATFWSQKPLSAREHASNTIIPACICVVNMANRTKDLISEEVSAFSCIPDNRLYMLPSTPQALLESASPIGCTGPEAVAAAEKNADLLTARAGSGDPSAVPSMCRVYAALQYPTGSEATLASVLESMEFCQKLCGSEASVLEELSKAINMMHTNRDLTESGRSLLDHAYHSQNEYKTMTNHCLDLASEQEGIIMNQWLPELKKSITNAEKSLDECKYIDGLLDEWWEQPASTLVDWVTVDDQSVVAWQNHVKQLLAAYDKELL</sequence>
<evidence type="ECO:0008006" key="5">
    <source>
        <dbReference type="Google" id="ProtNLM"/>
    </source>
</evidence>
<gene>
    <name evidence="3" type="ORF">QVD17_06597</name>
</gene>
<dbReference type="PANTHER" id="PTHR34968:SF1">
    <property type="entry name" value="AUGMIN SUBUNIT 5"/>
    <property type="match status" value="1"/>
</dbReference>
<evidence type="ECO:0000256" key="1">
    <source>
        <dbReference type="SAM" id="Coils"/>
    </source>
</evidence>
<dbReference type="InterPro" id="IPR044706">
    <property type="entry name" value="AUG5_plant"/>
</dbReference>
<reference evidence="3" key="1">
    <citation type="journal article" date="2023" name="bioRxiv">
        <title>Improved chromosome-level genome assembly for marigold (Tagetes erecta).</title>
        <authorList>
            <person name="Jiang F."/>
            <person name="Yuan L."/>
            <person name="Wang S."/>
            <person name="Wang H."/>
            <person name="Xu D."/>
            <person name="Wang A."/>
            <person name="Fan W."/>
        </authorList>
    </citation>
    <scope>NUCLEOTIDE SEQUENCE</scope>
    <source>
        <strain evidence="3">WSJ</strain>
        <tissue evidence="3">Leaf</tissue>
    </source>
</reference>